<accession>A0A6B1FWE8</accession>
<organism evidence="1">
    <name type="scientific">Caldilineaceae bacterium SB0675_bin_29</name>
    <dbReference type="NCBI Taxonomy" id="2605266"/>
    <lineage>
        <taxon>Bacteria</taxon>
        <taxon>Bacillati</taxon>
        <taxon>Chloroflexota</taxon>
        <taxon>Caldilineae</taxon>
        <taxon>Caldilineales</taxon>
        <taxon>Caldilineaceae</taxon>
    </lineage>
</organism>
<evidence type="ECO:0000313" key="1">
    <source>
        <dbReference type="EMBL" id="MYH60397.1"/>
    </source>
</evidence>
<protein>
    <submittedName>
        <fullName evidence="1">Uncharacterized protein</fullName>
    </submittedName>
</protein>
<dbReference type="AlphaFoldDB" id="A0A6B1FWE8"/>
<reference evidence="1" key="1">
    <citation type="submission" date="2019-09" db="EMBL/GenBank/DDBJ databases">
        <title>Characterisation of the sponge microbiome using genome-centric metagenomics.</title>
        <authorList>
            <person name="Engelberts J.P."/>
            <person name="Robbins S.J."/>
            <person name="De Goeij J.M."/>
            <person name="Aranda M."/>
            <person name="Bell S.C."/>
            <person name="Webster N.S."/>
        </authorList>
    </citation>
    <scope>NUCLEOTIDE SEQUENCE</scope>
    <source>
        <strain evidence="1">SB0675_bin_29</strain>
    </source>
</reference>
<name>A0A6B1FWE8_9CHLR</name>
<gene>
    <name evidence="1" type="ORF">F4148_01035</name>
</gene>
<proteinExistence type="predicted"/>
<dbReference type="EMBL" id="VYDA01000034">
    <property type="protein sequence ID" value="MYH60397.1"/>
    <property type="molecule type" value="Genomic_DNA"/>
</dbReference>
<sequence>MEWPAADKVFLFRELLWRLEASMLPLDDRLIEPLESVVNDLFPSVSGESHLETPDKLARVPNVSMTEVPEAWLEVSLALLRDARENFDLERWEKFKEMIDSVVTDHSQFKDRFHYEKALWLIWNLERDQARELLTKWEPSLHSPRAAMWKAGLLAELEELGEARSLLRSALREVRVSLHNTPGQNIGLLSSEGWCTFLLLAVESAESWERMVQGSGSPEEIARLPELREEFLERWQELKAWDCDPWSIMEFFDKVLLAEPVFPKKEEQVIHSFDPGRLTVKSSLFGGPDTRWLPAFSYLRLHEQVGIPLRFSGDTLINASKWLAPFVEFWSPTLLIRTGKVKKFREHELVTRTRVAYMDDGLAKRLNHWAINALVREISNIGTPIPFQSPQTSLLEILIEFLSRLTLKLDPEDLEESFALALELHKRSDFYSDDRLSESCAPWFRRSFEAASDEQLLTWIPDLLRFPLSCGDAHSLDPDVFSWPDPIVEFPVKRASSATKEFPELLSAIRTAIDWLLARAREGSGDVRQRALSRLVRISGLITEAQQKKLGALLWEKTGTNGLPDLPDLYSYSYLRLPAPDNIDVVSKVKKYLLTLDPLKSFSQTRTALEIHEGQDTMVTETSRATKPVIQLPLEIQGKIEWKTDETQEMWRKVFAWWKNDKKALPGAESNIEFHWGTDRVVSRFEGIDEFLERVVLPNLEYKNEDESNCFLEFFSETRKHGVFLTTALPYLLLNSPGENEKVTQTILDDLSSGTDKAVRKSAQAVRHWIHLADAGLVQHPPDAVLDRLIERVIFRQREGITACLQNLSLILSEKPDALSLEQVNLIVSCLVPWHSATCLPASEQAGDFPEEERPALRVLLGRLASALSVWTKNKIPEQPEPSEISFMRERYCSDPLPEVRRSFINS</sequence>
<comment type="caution">
    <text evidence="1">The sequence shown here is derived from an EMBL/GenBank/DDBJ whole genome shotgun (WGS) entry which is preliminary data.</text>
</comment>